<dbReference type="EMBL" id="KI283970">
    <property type="protein sequence ID" value="ESA13372.1"/>
    <property type="molecule type" value="Genomic_DNA"/>
</dbReference>
<name>U9U112_RHIID</name>
<protein>
    <submittedName>
        <fullName evidence="1">Uncharacterized protein</fullName>
    </submittedName>
</protein>
<accession>U9U112</accession>
<sequence>MHCLIIGVYYCAIHLDLTLYILGLRSGEGMEFVPYDRFEDVEFIAEGRFNKIYKATWFDGPIID</sequence>
<dbReference type="AlphaFoldDB" id="U9U112"/>
<gene>
    <name evidence="1" type="ORF">GLOINDRAFT_26110</name>
</gene>
<organism evidence="1">
    <name type="scientific">Rhizophagus irregularis (strain DAOM 181602 / DAOM 197198 / MUCL 43194)</name>
    <name type="common">Arbuscular mycorrhizal fungus</name>
    <name type="synonym">Glomus intraradices</name>
    <dbReference type="NCBI Taxonomy" id="747089"/>
    <lineage>
        <taxon>Eukaryota</taxon>
        <taxon>Fungi</taxon>
        <taxon>Fungi incertae sedis</taxon>
        <taxon>Mucoromycota</taxon>
        <taxon>Glomeromycotina</taxon>
        <taxon>Glomeromycetes</taxon>
        <taxon>Glomerales</taxon>
        <taxon>Glomeraceae</taxon>
        <taxon>Rhizophagus</taxon>
    </lineage>
</organism>
<dbReference type="HOGENOM" id="CLU_2868736_0_0_1"/>
<evidence type="ECO:0000313" key="1">
    <source>
        <dbReference type="EMBL" id="ESA13372.1"/>
    </source>
</evidence>
<reference evidence="1" key="1">
    <citation type="submission" date="2013-07" db="EMBL/GenBank/DDBJ databases">
        <title>The genome of an arbuscular mycorrhizal fungus provides insights into the evolution of the oldest plant symbiosis.</title>
        <authorList>
            <consortium name="DOE Joint Genome Institute"/>
            <person name="Tisserant E."/>
            <person name="Malbreil M."/>
            <person name="Kuo A."/>
            <person name="Kohler A."/>
            <person name="Symeonidi A."/>
            <person name="Balestrini R."/>
            <person name="Charron P."/>
            <person name="Duensing N."/>
            <person name="Frei-dit-Frey N."/>
            <person name="Gianinazzi-Pearson V."/>
            <person name="Gilbert B."/>
            <person name="Handa Y."/>
            <person name="Hijri M."/>
            <person name="Kaul R."/>
            <person name="Kawaguchi M."/>
            <person name="Krajinski F."/>
            <person name="Lammers P."/>
            <person name="Lapierre D."/>
            <person name="Masclaux F.G."/>
            <person name="Murat C."/>
            <person name="Morin E."/>
            <person name="Ndikumana S."/>
            <person name="Pagni M."/>
            <person name="Petitpierre D."/>
            <person name="Requena N."/>
            <person name="Rosikiewicz P."/>
            <person name="Riley R."/>
            <person name="Saito K."/>
            <person name="San Clemente H."/>
            <person name="Shapiro H."/>
            <person name="van Tuinen D."/>
            <person name="Becard G."/>
            <person name="Bonfante P."/>
            <person name="Paszkowski U."/>
            <person name="Shachar-Hill Y."/>
            <person name="Young J.P."/>
            <person name="Sanders I.R."/>
            <person name="Henrissat B."/>
            <person name="Rensing S.A."/>
            <person name="Grigoriev I.V."/>
            <person name="Corradi N."/>
            <person name="Roux C."/>
            <person name="Martin F."/>
        </authorList>
    </citation>
    <scope>NUCLEOTIDE SEQUENCE</scope>
    <source>
        <strain evidence="1">DAOM 197198</strain>
    </source>
</reference>
<proteinExistence type="predicted"/>